<dbReference type="Pfam" id="PF01494">
    <property type="entry name" value="FAD_binding_3"/>
    <property type="match status" value="1"/>
</dbReference>
<keyword evidence="1" id="KW-0285">Flavoprotein</keyword>
<evidence type="ECO:0000313" key="6">
    <source>
        <dbReference type="EMBL" id="MDA1358671.1"/>
    </source>
</evidence>
<evidence type="ECO:0000256" key="4">
    <source>
        <dbReference type="ARBA" id="ARBA00023033"/>
    </source>
</evidence>
<keyword evidence="7" id="KW-1185">Reference proteome</keyword>
<dbReference type="PRINTS" id="PR00420">
    <property type="entry name" value="RNGMNOXGNASE"/>
</dbReference>
<keyword evidence="4" id="KW-0503">Monooxygenase</keyword>
<dbReference type="Gene3D" id="3.50.50.60">
    <property type="entry name" value="FAD/NAD(P)-binding domain"/>
    <property type="match status" value="1"/>
</dbReference>
<dbReference type="RefSeq" id="WP_270108478.1">
    <property type="nucleotide sequence ID" value="NZ_JAPZVP010000002.1"/>
</dbReference>
<dbReference type="GO" id="GO:0071949">
    <property type="term" value="F:FAD binding"/>
    <property type="evidence" value="ECO:0007669"/>
    <property type="project" value="InterPro"/>
</dbReference>
<evidence type="ECO:0000256" key="3">
    <source>
        <dbReference type="ARBA" id="ARBA00023002"/>
    </source>
</evidence>
<dbReference type="PANTHER" id="PTHR47178:SF6">
    <property type="entry name" value="FAD-BINDING DOMAIN-CONTAINING PROTEIN"/>
    <property type="match status" value="1"/>
</dbReference>
<name>A0A9X3P4U9_9ACTN</name>
<reference evidence="6" key="1">
    <citation type="submission" date="2022-12" db="EMBL/GenBank/DDBJ databases">
        <title>Gycomyces niveus sp.nov.,a novel actinomycete isolated from soil in Shouguan.</title>
        <authorList>
            <person name="Yang X."/>
        </authorList>
    </citation>
    <scope>NUCLEOTIDE SEQUENCE</scope>
    <source>
        <strain evidence="6">NEAU-A15</strain>
    </source>
</reference>
<protein>
    <submittedName>
        <fullName evidence="6">NAD(P)/FAD-dependent oxidoreductase</fullName>
    </submittedName>
</protein>
<keyword evidence="3" id="KW-0560">Oxidoreductase</keyword>
<sequence length="422" mass="44748">MTRTNLNHTGTSVAIVGAGLSGLCLAQYLRRNGIDAQVYERDAAPFARPQGYRITVDADGLGALRESLPAHLYDLAVAVAGRSGGYFRFTNQHLREAFKLTFEETEDGERQMDRQVLRSILLVGLEDRVHYGRKAAAIETGSGATRLRFEDGASVTARVVIAADGIGSALRDQILPGGGPADSGVAGIYGRTPLVQGGSRVLPAELDRSGVLSLGGRSGRAVFFTAMEFSQDPKAAFAERVPGAPVVDVGDYVMWGVVMPQSDIPAGTAWNDAPALHRLAEAIAADYHPAVRRLISAADPEATILSHFAVGRRPEPWAIPNAAVMGDAVHAMPPFGAHGGNTALRDASLLGAKLVAAYETGGSPSAIDDALAAYRDEMIPYAFKAVDMAEGMMRRLTGSKGVQKWVMLKLLPSLHRPLVPTG</sequence>
<dbReference type="GO" id="GO:0004497">
    <property type="term" value="F:monooxygenase activity"/>
    <property type="evidence" value="ECO:0007669"/>
    <property type="project" value="UniProtKB-KW"/>
</dbReference>
<dbReference type="PANTHER" id="PTHR47178">
    <property type="entry name" value="MONOOXYGENASE, FAD-BINDING"/>
    <property type="match status" value="1"/>
</dbReference>
<dbReference type="AlphaFoldDB" id="A0A9X3P4U9"/>
<evidence type="ECO:0000256" key="1">
    <source>
        <dbReference type="ARBA" id="ARBA00022630"/>
    </source>
</evidence>
<feature type="domain" description="FAD-binding" evidence="5">
    <location>
        <begin position="314"/>
        <end position="387"/>
    </location>
</feature>
<dbReference type="Proteomes" id="UP001146067">
    <property type="component" value="Unassembled WGS sequence"/>
</dbReference>
<comment type="caution">
    <text evidence="6">The sequence shown here is derived from an EMBL/GenBank/DDBJ whole genome shotgun (WGS) entry which is preliminary data.</text>
</comment>
<keyword evidence="2" id="KW-0274">FAD</keyword>
<evidence type="ECO:0000256" key="2">
    <source>
        <dbReference type="ARBA" id="ARBA00022827"/>
    </source>
</evidence>
<dbReference type="Pfam" id="PF13450">
    <property type="entry name" value="NAD_binding_8"/>
    <property type="match status" value="1"/>
</dbReference>
<dbReference type="EMBL" id="JAPZVP010000002">
    <property type="protein sequence ID" value="MDA1358671.1"/>
    <property type="molecule type" value="Genomic_DNA"/>
</dbReference>
<evidence type="ECO:0000313" key="7">
    <source>
        <dbReference type="Proteomes" id="UP001146067"/>
    </source>
</evidence>
<organism evidence="6 7">
    <name type="scientific">Glycomyces luteolus</name>
    <dbReference type="NCBI Taxonomy" id="2670330"/>
    <lineage>
        <taxon>Bacteria</taxon>
        <taxon>Bacillati</taxon>
        <taxon>Actinomycetota</taxon>
        <taxon>Actinomycetes</taxon>
        <taxon>Glycomycetales</taxon>
        <taxon>Glycomycetaceae</taxon>
        <taxon>Glycomyces</taxon>
    </lineage>
</organism>
<dbReference type="InterPro" id="IPR036188">
    <property type="entry name" value="FAD/NAD-bd_sf"/>
</dbReference>
<gene>
    <name evidence="6" type="ORF">O1R50_03500</name>
</gene>
<dbReference type="InterPro" id="IPR002938">
    <property type="entry name" value="FAD-bd"/>
</dbReference>
<dbReference type="SUPFAM" id="SSF51905">
    <property type="entry name" value="FAD/NAD(P)-binding domain"/>
    <property type="match status" value="1"/>
</dbReference>
<accession>A0A9X3P4U9</accession>
<evidence type="ECO:0000259" key="5">
    <source>
        <dbReference type="Pfam" id="PF01494"/>
    </source>
</evidence>
<proteinExistence type="predicted"/>